<evidence type="ECO:0000313" key="2">
    <source>
        <dbReference type="WBParaSite" id="JU765_v2.g12309.t1"/>
    </source>
</evidence>
<organism evidence="1 2">
    <name type="scientific">Panagrolaimus sp. JU765</name>
    <dbReference type="NCBI Taxonomy" id="591449"/>
    <lineage>
        <taxon>Eukaryota</taxon>
        <taxon>Metazoa</taxon>
        <taxon>Ecdysozoa</taxon>
        <taxon>Nematoda</taxon>
        <taxon>Chromadorea</taxon>
        <taxon>Rhabditida</taxon>
        <taxon>Tylenchina</taxon>
        <taxon>Panagrolaimomorpha</taxon>
        <taxon>Panagrolaimoidea</taxon>
        <taxon>Panagrolaimidae</taxon>
        <taxon>Panagrolaimus</taxon>
    </lineage>
</organism>
<protein>
    <submittedName>
        <fullName evidence="2">Choline-phosphate cytidylyltransferase</fullName>
    </submittedName>
</protein>
<accession>A0AC34Q2D4</accession>
<dbReference type="WBParaSite" id="JU765_v2.g12309.t1">
    <property type="protein sequence ID" value="JU765_v2.g12309.t1"/>
    <property type="gene ID" value="JU765_v2.g12309"/>
</dbReference>
<sequence length="175" mass="20181">MESWKPLTLREAQLLKDKKTIRIYTDGVYDLFHPGHIEQLRQAKQAFPSVHLIVGVCSDADTLEFKKCLPIMNEDERVNMIKQCKFVDEVCESPPFFPTVEFVDSLQADLVAHDAIPYTSPDSFDCYKIFKVSDRFLETKRTPAISTTTLLNRILNNLENIQARQIFKNAIDNQI</sequence>
<name>A0AC34Q2D4_9BILA</name>
<dbReference type="Proteomes" id="UP000887576">
    <property type="component" value="Unplaced"/>
</dbReference>
<proteinExistence type="predicted"/>
<reference evidence="2" key="1">
    <citation type="submission" date="2022-11" db="UniProtKB">
        <authorList>
            <consortium name="WormBaseParasite"/>
        </authorList>
    </citation>
    <scope>IDENTIFICATION</scope>
</reference>
<evidence type="ECO:0000313" key="1">
    <source>
        <dbReference type="Proteomes" id="UP000887576"/>
    </source>
</evidence>